<dbReference type="InterPro" id="IPR006792">
    <property type="entry name" value="Vicilin_N"/>
</dbReference>
<evidence type="ECO:0000256" key="4">
    <source>
        <dbReference type="SAM" id="SignalP"/>
    </source>
</evidence>
<name>A0A5N6QYT5_9ROSI</name>
<feature type="compositionally biased region" description="Basic and acidic residues" evidence="3">
    <location>
        <begin position="633"/>
        <end position="645"/>
    </location>
</feature>
<dbReference type="InterPro" id="IPR006045">
    <property type="entry name" value="Cupin_1"/>
</dbReference>
<feature type="compositionally biased region" description="Basic and acidic residues" evidence="3">
    <location>
        <begin position="767"/>
        <end position="779"/>
    </location>
</feature>
<evidence type="ECO:0000256" key="3">
    <source>
        <dbReference type="SAM" id="MobiDB-lite"/>
    </source>
</evidence>
<dbReference type="AlphaFoldDB" id="A0A5N6QYT5"/>
<dbReference type="Gene3D" id="6.10.250.890">
    <property type="match status" value="2"/>
</dbReference>
<dbReference type="Pfam" id="PF00190">
    <property type="entry name" value="Cupin_1"/>
    <property type="match status" value="2"/>
</dbReference>
<feature type="signal peptide" evidence="4">
    <location>
        <begin position="1"/>
        <end position="26"/>
    </location>
</feature>
<accession>A0A5N6QYT5</accession>
<feature type="domain" description="Cupin type-1" evidence="5">
    <location>
        <begin position="1008"/>
        <end position="1178"/>
    </location>
</feature>
<proteinExistence type="inferred from homology"/>
<protein>
    <recommendedName>
        <fullName evidence="5">Cupin type-1 domain-containing protein</fullName>
    </recommendedName>
</protein>
<feature type="chain" id="PRO_5024463044" description="Cupin type-1 domain-containing protein" evidence="4">
    <location>
        <begin position="27"/>
        <end position="1216"/>
    </location>
</feature>
<dbReference type="Proteomes" id="UP000327013">
    <property type="component" value="Chromosome 3"/>
</dbReference>
<dbReference type="OrthoDB" id="1425232at2759"/>
<evidence type="ECO:0000259" key="5">
    <source>
        <dbReference type="SMART" id="SM00835"/>
    </source>
</evidence>
<feature type="region of interest" description="Disordered" evidence="3">
    <location>
        <begin position="216"/>
        <end position="279"/>
    </location>
</feature>
<gene>
    <name evidence="6" type="ORF">FH972_008469</name>
</gene>
<evidence type="ECO:0000313" key="7">
    <source>
        <dbReference type="Proteomes" id="UP000327013"/>
    </source>
</evidence>
<sequence length="1216" mass="137937">MVIKDRIPLFLFLSVLFLASVSLSLAHETHEEPRYELEPCLSQCGRDSVDMYHYVSCKRDCELRQKDDRDPERSRREFQQCQERCQREERGQRQQQQCQQRCEEQSRERERQGEREVDAVNQQDPRRQYEECQRRCERQEPRHQQQQCQRRCERQFEEQQEGEGRGCRGSRDDEENTREPREQFQQCQQRCQREAQGQRQQQQCQRRCEERYEEEQRREREREQEEGGGCQRGRDTEEYERDPPQQYQQCEQRCERQEQGARNVMKRNKGGNKNTERDDAKAGETILRSILETLDNSINSVSNVARGKNRVSANNNNAKGGVKNVMKRNKGGNKNKEREDAKAGETILKSILETLDSSINSVSSVARGKNRVSANNNNAKGGVRNVMKRNKEGNKNKEREDAKAGETILRSMLETLDNSINNVSSVARGKNKVSANNNAKEGARNVMKRNKEGNKNKERDAKAGETILRSMLETLNSSINSANNVARGKNRASANNNVKGGVRNAMKRNKGGSENKKREDANTGETLISSIVETLNNNTSNANNVARGKNKANVNKNNARKDVQSATKRKKGGNKSEKQEDGTNTVETLRRIPETLNNSINNASSVARGKNKVITNNSNARGGVRSAMKRNKGGNDKKREDATAEETLRRKIETLKSNIINASSVARPDKANVKSDVREGARSAMKRIKGRKEGEKKEDMVKTVRTRETHNSSMSSANTSAKGIRGVRSSNYVEEGASNRDNKKKESTNAAETNKIRNSNTSNANADVRHESKGQKDKGNANNDAKSNTGSSKPENGEERETHPKKEDARFQLGHRSEEGYVRSLERFTERSELLSGIDNYRLVILEANPNSFVLPHHSDADAIFVVVMGKATINFVRQEQRNERESFNLECGDVLMVPAGTTVYAVNQDSNEKLQIVKLLRPVNNPGQFREYFAAGAKNRESYLRPFSEDILEASLNTPIEKLERAFQQQEQRQGVIIRASQEQLRALSQRAMSTGRRGRQSSRGPISLRSLSPSYSNQFGQFFEASPEDHMQLQDMDVFVNYAEIKQGAVMVPHYNSRATVVVFVVEGTGRFEMACPHLSSQSQERQGRREQEEEESSGEFQRVSARLSPGDAFVIPAGHPISVVASERENLRLVGFGINGHDNRRNFLAGQDNIINQLEREAKELAFNLPQEDIEQIFGNQRESYFVPKERQSQRGQGRDHPLASILNLAGFF</sequence>
<evidence type="ECO:0000313" key="6">
    <source>
        <dbReference type="EMBL" id="KAE8022687.1"/>
    </source>
</evidence>
<feature type="region of interest" description="Disordered" evidence="3">
    <location>
        <begin position="670"/>
        <end position="815"/>
    </location>
</feature>
<reference evidence="6 7" key="1">
    <citation type="submission" date="2019-06" db="EMBL/GenBank/DDBJ databases">
        <title>A chromosomal-level reference genome of Carpinus fangiana (Coryloideae, Betulaceae).</title>
        <authorList>
            <person name="Yang X."/>
            <person name="Wang Z."/>
            <person name="Zhang L."/>
            <person name="Hao G."/>
            <person name="Liu J."/>
            <person name="Yang Y."/>
        </authorList>
    </citation>
    <scope>NUCLEOTIDE SEQUENCE [LARGE SCALE GENOMIC DNA]</scope>
    <source>
        <strain evidence="6">Cfa_2016G</strain>
        <tissue evidence="6">Leaf</tissue>
    </source>
</reference>
<dbReference type="PANTHER" id="PTHR31189">
    <property type="entry name" value="OS03G0336100 PROTEIN-RELATED"/>
    <property type="match status" value="1"/>
</dbReference>
<feature type="region of interest" description="Disordered" evidence="3">
    <location>
        <begin position="486"/>
        <end position="524"/>
    </location>
</feature>
<feature type="region of interest" description="Disordered" evidence="3">
    <location>
        <begin position="992"/>
        <end position="1013"/>
    </location>
</feature>
<feature type="compositionally biased region" description="Basic and acidic residues" evidence="3">
    <location>
        <begin position="511"/>
        <end position="521"/>
    </location>
</feature>
<feature type="compositionally biased region" description="Basic and acidic residues" evidence="3">
    <location>
        <begin position="216"/>
        <end position="225"/>
    </location>
</feature>
<feature type="region of interest" description="Disordered" evidence="3">
    <location>
        <begin position="311"/>
        <end position="342"/>
    </location>
</feature>
<feature type="region of interest" description="Disordered" evidence="3">
    <location>
        <begin position="539"/>
        <end position="587"/>
    </location>
</feature>
<feature type="compositionally biased region" description="Basic and acidic residues" evidence="3">
    <location>
        <begin position="737"/>
        <end position="747"/>
    </location>
</feature>
<keyword evidence="7" id="KW-1185">Reference proteome</keyword>
<dbReference type="SMART" id="SM00835">
    <property type="entry name" value="Cupin_1"/>
    <property type="match status" value="2"/>
</dbReference>
<feature type="compositionally biased region" description="Polar residues" evidence="3">
    <location>
        <begin position="780"/>
        <end position="794"/>
    </location>
</feature>
<keyword evidence="4" id="KW-0732">Signal</keyword>
<feature type="compositionally biased region" description="Basic and acidic residues" evidence="3">
    <location>
        <begin position="691"/>
        <end position="710"/>
    </location>
</feature>
<dbReference type="EMBL" id="CM017323">
    <property type="protein sequence ID" value="KAE8022687.1"/>
    <property type="molecule type" value="Genomic_DNA"/>
</dbReference>
<feature type="region of interest" description="Disordered" evidence="3">
    <location>
        <begin position="428"/>
        <end position="460"/>
    </location>
</feature>
<feature type="compositionally biased region" description="Low complexity" evidence="3">
    <location>
        <begin position="313"/>
        <end position="324"/>
    </location>
</feature>
<feature type="compositionally biased region" description="Polar residues" evidence="3">
    <location>
        <begin position="748"/>
        <end position="765"/>
    </location>
</feature>
<dbReference type="CDD" id="cd02244">
    <property type="entry name" value="cupin_7S_vicilin-like_N"/>
    <property type="match status" value="1"/>
</dbReference>
<feature type="compositionally biased region" description="Basic and acidic residues" evidence="3">
    <location>
        <begin position="670"/>
        <end position="681"/>
    </location>
</feature>
<dbReference type="InterPro" id="IPR050253">
    <property type="entry name" value="Seed_Storage-Functional"/>
</dbReference>
<feature type="region of interest" description="Disordered" evidence="3">
    <location>
        <begin position="615"/>
        <end position="645"/>
    </location>
</feature>
<dbReference type="InterPro" id="IPR014710">
    <property type="entry name" value="RmlC-like_jellyroll"/>
</dbReference>
<organism evidence="6 7">
    <name type="scientific">Carpinus fangiana</name>
    <dbReference type="NCBI Taxonomy" id="176857"/>
    <lineage>
        <taxon>Eukaryota</taxon>
        <taxon>Viridiplantae</taxon>
        <taxon>Streptophyta</taxon>
        <taxon>Embryophyta</taxon>
        <taxon>Tracheophyta</taxon>
        <taxon>Spermatophyta</taxon>
        <taxon>Magnoliopsida</taxon>
        <taxon>eudicotyledons</taxon>
        <taxon>Gunneridae</taxon>
        <taxon>Pentapetalae</taxon>
        <taxon>rosids</taxon>
        <taxon>fabids</taxon>
        <taxon>Fagales</taxon>
        <taxon>Betulaceae</taxon>
        <taxon>Carpinus</taxon>
    </lineage>
</organism>
<feature type="compositionally biased region" description="Basic and acidic residues" evidence="3">
    <location>
        <begin position="449"/>
        <end position="460"/>
    </location>
</feature>
<dbReference type="InterPro" id="IPR011051">
    <property type="entry name" value="RmlC_Cupin_sf"/>
</dbReference>
<feature type="region of interest" description="Disordered" evidence="3">
    <location>
        <begin position="1079"/>
        <end position="1105"/>
    </location>
</feature>
<feature type="compositionally biased region" description="Polar residues" evidence="3">
    <location>
        <begin position="711"/>
        <end position="721"/>
    </location>
</feature>
<dbReference type="GO" id="GO:0045735">
    <property type="term" value="F:nutrient reservoir activity"/>
    <property type="evidence" value="ECO:0007669"/>
    <property type="project" value="UniProtKB-KW"/>
</dbReference>
<dbReference type="CDD" id="cd02245">
    <property type="entry name" value="cupin_7S_vicilin-like_C"/>
    <property type="match status" value="1"/>
</dbReference>
<dbReference type="SUPFAM" id="SSF51182">
    <property type="entry name" value="RmlC-like cupins"/>
    <property type="match status" value="2"/>
</dbReference>
<keyword evidence="1" id="KW-0708">Seed storage protein</keyword>
<dbReference type="Pfam" id="PF04702">
    <property type="entry name" value="Vicilin_N"/>
    <property type="match status" value="1"/>
</dbReference>
<evidence type="ECO:0000256" key="2">
    <source>
        <dbReference type="ARBA" id="ARBA00023597"/>
    </source>
</evidence>
<evidence type="ECO:0000256" key="1">
    <source>
        <dbReference type="ARBA" id="ARBA00023129"/>
    </source>
</evidence>
<comment type="similarity">
    <text evidence="2">Belongs to the 7S seed storage protein family.</text>
</comment>
<dbReference type="Gene3D" id="2.60.120.10">
    <property type="entry name" value="Jelly Rolls"/>
    <property type="match status" value="2"/>
</dbReference>
<feature type="domain" description="Cupin type-1" evidence="5">
    <location>
        <begin position="811"/>
        <end position="965"/>
    </location>
</feature>
<dbReference type="PANTHER" id="PTHR31189:SF41">
    <property type="entry name" value="VICILIN C72"/>
    <property type="match status" value="1"/>
</dbReference>
<feature type="compositionally biased region" description="Low complexity" evidence="3">
    <location>
        <begin position="539"/>
        <end position="557"/>
    </location>
</feature>
<keyword evidence="1" id="KW-0758">Storage protein</keyword>
<feature type="compositionally biased region" description="Basic and acidic residues" evidence="3">
    <location>
        <begin position="795"/>
        <end position="815"/>
    </location>
</feature>